<evidence type="ECO:0000256" key="1">
    <source>
        <dbReference type="ARBA" id="ARBA00022679"/>
    </source>
</evidence>
<protein>
    <submittedName>
        <fullName evidence="4">GNAT family N-acetyltransferase</fullName>
    </submittedName>
</protein>
<feature type="domain" description="N-acetyltransferase" evidence="3">
    <location>
        <begin position="1"/>
        <end position="158"/>
    </location>
</feature>
<dbReference type="SUPFAM" id="SSF55729">
    <property type="entry name" value="Acyl-CoA N-acyltransferases (Nat)"/>
    <property type="match status" value="1"/>
</dbReference>
<evidence type="ECO:0000259" key="3">
    <source>
        <dbReference type="PROSITE" id="PS51186"/>
    </source>
</evidence>
<dbReference type="Proteomes" id="UP001193035">
    <property type="component" value="Unassembled WGS sequence"/>
</dbReference>
<evidence type="ECO:0000256" key="2">
    <source>
        <dbReference type="ARBA" id="ARBA00023315"/>
    </source>
</evidence>
<dbReference type="Pfam" id="PF00583">
    <property type="entry name" value="Acetyltransf_1"/>
    <property type="match status" value="1"/>
</dbReference>
<comment type="caution">
    <text evidence="4">The sequence shown here is derived from an EMBL/GenBank/DDBJ whole genome shotgun (WGS) entry which is preliminary data.</text>
</comment>
<proteinExistence type="predicted"/>
<dbReference type="CDD" id="cd04301">
    <property type="entry name" value="NAT_SF"/>
    <property type="match status" value="1"/>
</dbReference>
<keyword evidence="2" id="KW-0012">Acyltransferase</keyword>
<gene>
    <name evidence="4" type="ORF">FGK63_15420</name>
</gene>
<dbReference type="PANTHER" id="PTHR43877:SF1">
    <property type="entry name" value="ACETYLTRANSFERASE"/>
    <property type="match status" value="1"/>
</dbReference>
<dbReference type="InterPro" id="IPR000182">
    <property type="entry name" value="GNAT_dom"/>
</dbReference>
<name>A0ABY2WVA9_9RHOB</name>
<dbReference type="PANTHER" id="PTHR43877">
    <property type="entry name" value="AMINOALKYLPHOSPHONATE N-ACETYLTRANSFERASE-RELATED-RELATED"/>
    <property type="match status" value="1"/>
</dbReference>
<dbReference type="InterPro" id="IPR050832">
    <property type="entry name" value="Bact_Acetyltransf"/>
</dbReference>
<accession>A0ABY2WVA9</accession>
<evidence type="ECO:0000313" key="5">
    <source>
        <dbReference type="Proteomes" id="UP001193035"/>
    </source>
</evidence>
<keyword evidence="5" id="KW-1185">Reference proteome</keyword>
<dbReference type="PROSITE" id="PS51186">
    <property type="entry name" value="GNAT"/>
    <property type="match status" value="1"/>
</dbReference>
<dbReference type="EMBL" id="VCPD01000005">
    <property type="protein sequence ID" value="TMV06528.1"/>
    <property type="molecule type" value="Genomic_DNA"/>
</dbReference>
<keyword evidence="1" id="KW-0808">Transferase</keyword>
<dbReference type="InterPro" id="IPR016181">
    <property type="entry name" value="Acyl_CoA_acyltransferase"/>
</dbReference>
<reference evidence="4 5" key="1">
    <citation type="submission" date="2019-05" db="EMBL/GenBank/DDBJ databases">
        <title>Ruegeria sp. nov., isolated from tidal flat.</title>
        <authorList>
            <person name="Kim W."/>
        </authorList>
    </citation>
    <scope>NUCLEOTIDE SEQUENCE [LARGE SCALE GENOMIC DNA]</scope>
    <source>
        <strain evidence="4 5">CAU 1488</strain>
    </source>
</reference>
<organism evidence="4 5">
    <name type="scientific">Ruegeria sediminis</name>
    <dbReference type="NCBI Taxonomy" id="2583820"/>
    <lineage>
        <taxon>Bacteria</taxon>
        <taxon>Pseudomonadati</taxon>
        <taxon>Pseudomonadota</taxon>
        <taxon>Alphaproteobacteria</taxon>
        <taxon>Rhodobacterales</taxon>
        <taxon>Roseobacteraceae</taxon>
        <taxon>Ruegeria</taxon>
    </lineage>
</organism>
<sequence length="162" mass="17682">MIIRQASPSDATGMSLILTPILASWKSTRKGDPDVVLDHYVNHPDRISCVVVCDPNSGRILGFQSLKLARENNDYDLPQGCGIIGTYVAPDAGRRGIGRAMFAQSLAAAQRANLARIDATIGADNTSGQRYYEAVGFCTYRSLHGAVGKKFDVRIDRRPRDE</sequence>
<dbReference type="Gene3D" id="3.40.630.30">
    <property type="match status" value="1"/>
</dbReference>
<evidence type="ECO:0000313" key="4">
    <source>
        <dbReference type="EMBL" id="TMV06528.1"/>
    </source>
</evidence>